<reference evidence="2" key="1">
    <citation type="submission" date="2021-02" db="EMBL/GenBank/DDBJ databases">
        <authorList>
            <person name="Nowell W R."/>
        </authorList>
    </citation>
    <scope>NUCLEOTIDE SEQUENCE</scope>
</reference>
<dbReference type="Gene3D" id="2.40.160.120">
    <property type="match status" value="1"/>
</dbReference>
<dbReference type="EMBL" id="CAJOBH010243372">
    <property type="protein sequence ID" value="CAF5116956.1"/>
    <property type="molecule type" value="Genomic_DNA"/>
</dbReference>
<dbReference type="PANTHER" id="PTHR10972">
    <property type="entry name" value="OXYSTEROL-BINDING PROTEIN-RELATED"/>
    <property type="match status" value="1"/>
</dbReference>
<dbReference type="FunFam" id="2.40.160.120:FF:000001">
    <property type="entry name" value="Oxysterol-binding protein"/>
    <property type="match status" value="1"/>
</dbReference>
<gene>
    <name evidence="2" type="ORF">BYL167_LOCUS66490</name>
    <name evidence="3" type="ORF">GIL414_LOCUS72419</name>
</gene>
<dbReference type="GO" id="GO:0005886">
    <property type="term" value="C:plasma membrane"/>
    <property type="evidence" value="ECO:0007669"/>
    <property type="project" value="TreeGrafter"/>
</dbReference>
<dbReference type="SUPFAM" id="SSF144000">
    <property type="entry name" value="Oxysterol-binding protein-like"/>
    <property type="match status" value="1"/>
</dbReference>
<evidence type="ECO:0000313" key="2">
    <source>
        <dbReference type="EMBL" id="CAF5116956.1"/>
    </source>
</evidence>
<feature type="non-terminal residue" evidence="2">
    <location>
        <position position="1"/>
    </location>
</feature>
<protein>
    <submittedName>
        <fullName evidence="2">Uncharacterized protein</fullName>
    </submittedName>
</protein>
<dbReference type="PANTHER" id="PTHR10972:SF203">
    <property type="entry name" value="OXYSTEROL-BINDING PROTEIN HOMOLOG 3"/>
    <property type="match status" value="1"/>
</dbReference>
<dbReference type="GO" id="GO:0120009">
    <property type="term" value="P:intermembrane lipid transfer"/>
    <property type="evidence" value="ECO:0007669"/>
    <property type="project" value="UniProtKB-ARBA"/>
</dbReference>
<dbReference type="GO" id="GO:0097038">
    <property type="term" value="C:perinuclear endoplasmic reticulum"/>
    <property type="evidence" value="ECO:0007669"/>
    <property type="project" value="TreeGrafter"/>
</dbReference>
<dbReference type="GO" id="GO:0005829">
    <property type="term" value="C:cytosol"/>
    <property type="evidence" value="ECO:0007669"/>
    <property type="project" value="TreeGrafter"/>
</dbReference>
<dbReference type="EMBL" id="CAJOBJ010336335">
    <property type="protein sequence ID" value="CAF5189419.1"/>
    <property type="molecule type" value="Genomic_DNA"/>
</dbReference>
<dbReference type="GO" id="GO:0015485">
    <property type="term" value="F:cholesterol binding"/>
    <property type="evidence" value="ECO:0007669"/>
    <property type="project" value="TreeGrafter"/>
</dbReference>
<accession>A0A8S3FDP4</accession>
<dbReference type="Proteomes" id="UP000681967">
    <property type="component" value="Unassembled WGS sequence"/>
</dbReference>
<organism evidence="2 4">
    <name type="scientific">Rotaria magnacalcarata</name>
    <dbReference type="NCBI Taxonomy" id="392030"/>
    <lineage>
        <taxon>Eukaryota</taxon>
        <taxon>Metazoa</taxon>
        <taxon>Spiralia</taxon>
        <taxon>Gnathifera</taxon>
        <taxon>Rotifera</taxon>
        <taxon>Eurotatoria</taxon>
        <taxon>Bdelloidea</taxon>
        <taxon>Philodinida</taxon>
        <taxon>Philodinidae</taxon>
        <taxon>Rotaria</taxon>
    </lineage>
</organism>
<proteinExistence type="inferred from homology"/>
<dbReference type="InterPro" id="IPR000648">
    <property type="entry name" value="Oxysterol-bd"/>
</dbReference>
<sequence>YFSNSSFYSELQAKVKFWGKSIEIFPDSLNTLILPKYNETITWNKCTMCIHNVLSSERWIDHYGDVLVESSFGTKARISFIQSDYRTRLNSVAGDIVDVTGKVVHKIFGHWHENIFCGNDQTAKCIWRQST</sequence>
<comment type="similarity">
    <text evidence="1">Belongs to the OSBP family.</text>
</comment>
<dbReference type="Proteomes" id="UP000681720">
    <property type="component" value="Unassembled WGS sequence"/>
</dbReference>
<evidence type="ECO:0000256" key="1">
    <source>
        <dbReference type="ARBA" id="ARBA00008842"/>
    </source>
</evidence>
<evidence type="ECO:0000313" key="4">
    <source>
        <dbReference type="Proteomes" id="UP000681967"/>
    </source>
</evidence>
<evidence type="ECO:0000313" key="3">
    <source>
        <dbReference type="EMBL" id="CAF5189419.1"/>
    </source>
</evidence>
<dbReference type="Pfam" id="PF01237">
    <property type="entry name" value="Oxysterol_BP"/>
    <property type="match status" value="1"/>
</dbReference>
<dbReference type="AlphaFoldDB" id="A0A8S3FDP4"/>
<comment type="caution">
    <text evidence="2">The sequence shown here is derived from an EMBL/GenBank/DDBJ whole genome shotgun (WGS) entry which is preliminary data.</text>
</comment>
<dbReference type="InterPro" id="IPR037239">
    <property type="entry name" value="OSBP_sf"/>
</dbReference>
<name>A0A8S3FDP4_9BILA</name>